<comment type="caution">
    <text evidence="2">The sequence shown here is derived from an EMBL/GenBank/DDBJ whole genome shotgun (WGS) entry which is preliminary data.</text>
</comment>
<dbReference type="AlphaFoldDB" id="A0A8J8BBM3"/>
<keyword evidence="3" id="KW-1185">Reference proteome</keyword>
<name>A0A8J8BBM3_9ACTN</name>
<organism evidence="2 3">
    <name type="scientific">Actinocrinis puniceicyclus</name>
    <dbReference type="NCBI Taxonomy" id="977794"/>
    <lineage>
        <taxon>Bacteria</taxon>
        <taxon>Bacillati</taxon>
        <taxon>Actinomycetota</taxon>
        <taxon>Actinomycetes</taxon>
        <taxon>Catenulisporales</taxon>
        <taxon>Actinospicaceae</taxon>
        <taxon>Actinocrinis</taxon>
    </lineage>
</organism>
<protein>
    <recommendedName>
        <fullName evidence="4">Lsr2 protein</fullName>
    </recommendedName>
</protein>
<dbReference type="Proteomes" id="UP000677913">
    <property type="component" value="Unassembled WGS sequence"/>
</dbReference>
<dbReference type="RefSeq" id="WP_211465482.1">
    <property type="nucleotide sequence ID" value="NZ_JAGSXH010000013.1"/>
</dbReference>
<evidence type="ECO:0000256" key="1">
    <source>
        <dbReference type="SAM" id="MobiDB-lite"/>
    </source>
</evidence>
<feature type="region of interest" description="Disordered" evidence="1">
    <location>
        <begin position="68"/>
        <end position="92"/>
    </location>
</feature>
<sequence>MTPAQAAGRCASTRSPFGLMGDLGAAVAAEIGMPLIRIARHLGPGVSDATARAAIVRGRQELVARRVAPASFRGSSPPVPPAPARPASPAPSAAPYTLEQLLAWGQTGPQRARSIAAKAQAILDELAELQQQGMRRQQHRRERRAHAIPPEYTTAAQRRVFFQKVRAWAQAHGCAVPEGRIVPTSTVIAYQMAQRAQIAAGLAALDEAAEPG</sequence>
<evidence type="ECO:0000313" key="2">
    <source>
        <dbReference type="EMBL" id="MBS2962620.1"/>
    </source>
</evidence>
<reference evidence="2" key="1">
    <citation type="submission" date="2021-04" db="EMBL/GenBank/DDBJ databases">
        <title>Genome based classification of Actinospica acidithermotolerans sp. nov., an actinobacterium isolated from an Indonesian hot spring.</title>
        <authorList>
            <person name="Kusuma A.B."/>
            <person name="Putra K.E."/>
            <person name="Nafisah S."/>
            <person name="Loh J."/>
            <person name="Nouioui I."/>
            <person name="Goodfellow M."/>
        </authorList>
    </citation>
    <scope>NUCLEOTIDE SEQUENCE</scope>
    <source>
        <strain evidence="2">DSM 45618</strain>
    </source>
</reference>
<gene>
    <name evidence="2" type="ORF">KGA66_06145</name>
</gene>
<feature type="compositionally biased region" description="Pro residues" evidence="1">
    <location>
        <begin position="77"/>
        <end position="89"/>
    </location>
</feature>
<accession>A0A8J8BBM3</accession>
<dbReference type="EMBL" id="JAGSXH010000013">
    <property type="protein sequence ID" value="MBS2962620.1"/>
    <property type="molecule type" value="Genomic_DNA"/>
</dbReference>
<evidence type="ECO:0008006" key="4">
    <source>
        <dbReference type="Google" id="ProtNLM"/>
    </source>
</evidence>
<proteinExistence type="predicted"/>
<evidence type="ECO:0000313" key="3">
    <source>
        <dbReference type="Proteomes" id="UP000677913"/>
    </source>
</evidence>